<dbReference type="AlphaFoldDB" id="A0A9W9DLL4"/>
<sequence>MHALGSASGFLKGTKFRICSLRMHKGCLVVIILKDSINLYASRTIPLNLWQWYRYMLICRYGALSAFTLLISFLFLLRSRGRVRNFFCKPEHRIRVLKEREALFASSAEAYLRLIMETWLVLILEAPARCPKNRPNVCMTKFRGFRIYH</sequence>
<dbReference type="Proteomes" id="UP001150266">
    <property type="component" value="Unassembled WGS sequence"/>
</dbReference>
<evidence type="ECO:0000313" key="3">
    <source>
        <dbReference type="Proteomes" id="UP001150266"/>
    </source>
</evidence>
<dbReference type="EMBL" id="JAOTPV010000011">
    <property type="protein sequence ID" value="KAJ4476594.1"/>
    <property type="molecule type" value="Genomic_DNA"/>
</dbReference>
<protein>
    <submittedName>
        <fullName evidence="2">Uncharacterized protein</fullName>
    </submittedName>
</protein>
<name>A0A9W9DLL4_9AGAR</name>
<evidence type="ECO:0000256" key="1">
    <source>
        <dbReference type="SAM" id="Phobius"/>
    </source>
</evidence>
<keyword evidence="1" id="KW-0472">Membrane</keyword>
<reference evidence="2" key="1">
    <citation type="submission" date="2022-08" db="EMBL/GenBank/DDBJ databases">
        <title>A Global Phylogenomic Analysis of the Shiitake Genus Lentinula.</title>
        <authorList>
            <consortium name="DOE Joint Genome Institute"/>
            <person name="Sierra-Patev S."/>
            <person name="Min B."/>
            <person name="Naranjo-Ortiz M."/>
            <person name="Looney B."/>
            <person name="Konkel Z."/>
            <person name="Slot J.C."/>
            <person name="Sakamoto Y."/>
            <person name="Steenwyk J.L."/>
            <person name="Rokas A."/>
            <person name="Carro J."/>
            <person name="Camarero S."/>
            <person name="Ferreira P."/>
            <person name="Molpeceres G."/>
            <person name="Ruiz-Duenas F.J."/>
            <person name="Serrano A."/>
            <person name="Henrissat B."/>
            <person name="Drula E."/>
            <person name="Hughes K.W."/>
            <person name="Mata J.L."/>
            <person name="Ishikawa N.K."/>
            <person name="Vargas-Isla R."/>
            <person name="Ushijima S."/>
            <person name="Smith C.A."/>
            <person name="Ahrendt S."/>
            <person name="Andreopoulos W."/>
            <person name="He G."/>
            <person name="Labutti K."/>
            <person name="Lipzen A."/>
            <person name="Ng V."/>
            <person name="Riley R."/>
            <person name="Sandor L."/>
            <person name="Barry K."/>
            <person name="Martinez A.T."/>
            <person name="Xiao Y."/>
            <person name="Gibbons J.G."/>
            <person name="Terashima K."/>
            <person name="Grigoriev I.V."/>
            <person name="Hibbett D.S."/>
        </authorList>
    </citation>
    <scope>NUCLEOTIDE SEQUENCE</scope>
    <source>
        <strain evidence="2">JLM2183</strain>
    </source>
</reference>
<proteinExistence type="predicted"/>
<feature type="transmembrane region" description="Helical" evidence="1">
    <location>
        <begin position="52"/>
        <end position="77"/>
    </location>
</feature>
<organism evidence="2 3">
    <name type="scientific">Lentinula aciculospora</name>
    <dbReference type="NCBI Taxonomy" id="153920"/>
    <lineage>
        <taxon>Eukaryota</taxon>
        <taxon>Fungi</taxon>
        <taxon>Dikarya</taxon>
        <taxon>Basidiomycota</taxon>
        <taxon>Agaricomycotina</taxon>
        <taxon>Agaricomycetes</taxon>
        <taxon>Agaricomycetidae</taxon>
        <taxon>Agaricales</taxon>
        <taxon>Marasmiineae</taxon>
        <taxon>Omphalotaceae</taxon>
        <taxon>Lentinula</taxon>
    </lineage>
</organism>
<keyword evidence="1" id="KW-0812">Transmembrane</keyword>
<keyword evidence="3" id="KW-1185">Reference proteome</keyword>
<evidence type="ECO:0000313" key="2">
    <source>
        <dbReference type="EMBL" id="KAJ4476594.1"/>
    </source>
</evidence>
<comment type="caution">
    <text evidence="2">The sequence shown here is derived from an EMBL/GenBank/DDBJ whole genome shotgun (WGS) entry which is preliminary data.</text>
</comment>
<keyword evidence="1" id="KW-1133">Transmembrane helix</keyword>
<gene>
    <name evidence="2" type="ORF">J3R30DRAFT_306904</name>
</gene>
<accession>A0A9W9DLL4</accession>